<sequence>MVPSPHDDERASRQHDLIVWGATGFTGKLLSNYLAENYGPSGHSVKYALGGRSEAKLTKLREDLAQETADKRFLDTPLVIGNAGSEESMQRLAKQTRVVASLVGPFEKSGENLVKACAEAGTHYVDITAEYPFMRRMIVKYSSLAEENGAKIVHACGFDSVPSDMGTFMVQAYAKEHFGHPCQRIRYGLTRLIGLVSGGTVHSLIELFSFPLAVRQVRNEDTYLVDPMTIEESVTQETMKLSGWMLCREECAWDPNFGAYAAPFIMAPTNTKIVKRTAALLPTVYGSEFDYGECLAVRNMIVARLFAWFTLLCEAVLIAFPAARWIVKALLRPGWGPPAFIRRLCCFAGDIVGTVRDGVGKYHKITGRVGINEDPGYDGTAKMLCESALCAALDAPTIPSTCGVLTPAVAFGPTLIKRLKKTGMTFEVAATEMDAAESTDMGSDTKRSDDSLTARRAVHHRAQRK</sequence>
<gene>
    <name evidence="5" type="ORF">Vbra_13638</name>
</gene>
<evidence type="ECO:0000313" key="5">
    <source>
        <dbReference type="EMBL" id="CEM02489.1"/>
    </source>
</evidence>
<evidence type="ECO:0000313" key="6">
    <source>
        <dbReference type="Proteomes" id="UP000041254"/>
    </source>
</evidence>
<feature type="domain" description="Saccharopine dehydrogenase NADP binding" evidence="4">
    <location>
        <begin position="18"/>
        <end position="152"/>
    </location>
</feature>
<dbReference type="Gene3D" id="3.40.50.720">
    <property type="entry name" value="NAD(P)-binding Rossmann-like Domain"/>
    <property type="match status" value="1"/>
</dbReference>
<feature type="compositionally biased region" description="Basic residues" evidence="2">
    <location>
        <begin position="456"/>
        <end position="465"/>
    </location>
</feature>
<dbReference type="OrthoDB" id="10268090at2759"/>
<dbReference type="Proteomes" id="UP000041254">
    <property type="component" value="Unassembled WGS sequence"/>
</dbReference>
<dbReference type="Pfam" id="PF03435">
    <property type="entry name" value="Sacchrp_dh_NADP"/>
    <property type="match status" value="1"/>
</dbReference>
<evidence type="ECO:0000256" key="1">
    <source>
        <dbReference type="ARBA" id="ARBA00038048"/>
    </source>
</evidence>
<keyword evidence="3" id="KW-0812">Transmembrane</keyword>
<name>A0A0G4EWP6_VITBC</name>
<dbReference type="InterPro" id="IPR005097">
    <property type="entry name" value="Sacchrp_dh_NADP-bd"/>
</dbReference>
<dbReference type="GO" id="GO:0009247">
    <property type="term" value="P:glycolipid biosynthetic process"/>
    <property type="evidence" value="ECO:0007669"/>
    <property type="project" value="TreeGrafter"/>
</dbReference>
<accession>A0A0G4EWP6</accession>
<comment type="similarity">
    <text evidence="1">Belongs to the saccharopine dehydrogenase family.</text>
</comment>
<dbReference type="PhylomeDB" id="A0A0G4EWP6"/>
<dbReference type="InParanoid" id="A0A0G4EWP6"/>
<dbReference type="SUPFAM" id="SSF51735">
    <property type="entry name" value="NAD(P)-binding Rossmann-fold domains"/>
    <property type="match status" value="1"/>
</dbReference>
<dbReference type="GO" id="GO:0005886">
    <property type="term" value="C:plasma membrane"/>
    <property type="evidence" value="ECO:0007669"/>
    <property type="project" value="TreeGrafter"/>
</dbReference>
<feature type="transmembrane region" description="Helical" evidence="3">
    <location>
        <begin position="305"/>
        <end position="327"/>
    </location>
</feature>
<proteinExistence type="inferred from homology"/>
<dbReference type="FunCoup" id="A0A0G4EWP6">
    <property type="interactions" value="3"/>
</dbReference>
<keyword evidence="3" id="KW-0472">Membrane</keyword>
<evidence type="ECO:0000259" key="4">
    <source>
        <dbReference type="Pfam" id="PF03435"/>
    </source>
</evidence>
<feature type="region of interest" description="Disordered" evidence="2">
    <location>
        <begin position="436"/>
        <end position="465"/>
    </location>
</feature>
<dbReference type="InterPro" id="IPR036291">
    <property type="entry name" value="NAD(P)-bd_dom_sf"/>
</dbReference>
<evidence type="ECO:0000256" key="2">
    <source>
        <dbReference type="SAM" id="MobiDB-lite"/>
    </source>
</evidence>
<reference evidence="5 6" key="1">
    <citation type="submission" date="2014-11" db="EMBL/GenBank/DDBJ databases">
        <authorList>
            <person name="Zhu J."/>
            <person name="Qi W."/>
            <person name="Song R."/>
        </authorList>
    </citation>
    <scope>NUCLEOTIDE SEQUENCE [LARGE SCALE GENOMIC DNA]</scope>
</reference>
<feature type="compositionally biased region" description="Basic and acidic residues" evidence="2">
    <location>
        <begin position="443"/>
        <end position="453"/>
    </location>
</feature>
<evidence type="ECO:0000256" key="3">
    <source>
        <dbReference type="SAM" id="Phobius"/>
    </source>
</evidence>
<protein>
    <recommendedName>
        <fullName evidence="4">Saccharopine dehydrogenase NADP binding domain-containing protein</fullName>
    </recommendedName>
</protein>
<keyword evidence="6" id="KW-1185">Reference proteome</keyword>
<dbReference type="InterPro" id="IPR051276">
    <property type="entry name" value="Saccharopine_DH-like_oxidrdct"/>
</dbReference>
<dbReference type="EMBL" id="CDMY01000327">
    <property type="protein sequence ID" value="CEM02489.1"/>
    <property type="molecule type" value="Genomic_DNA"/>
</dbReference>
<dbReference type="PANTHER" id="PTHR12286:SF5">
    <property type="entry name" value="SACCHAROPINE DEHYDROGENASE-LIKE OXIDOREDUCTASE"/>
    <property type="match status" value="1"/>
</dbReference>
<dbReference type="OMA" id="CEYRAIA"/>
<organism evidence="5 6">
    <name type="scientific">Vitrella brassicaformis (strain CCMP3155)</name>
    <dbReference type="NCBI Taxonomy" id="1169540"/>
    <lineage>
        <taxon>Eukaryota</taxon>
        <taxon>Sar</taxon>
        <taxon>Alveolata</taxon>
        <taxon>Colpodellida</taxon>
        <taxon>Vitrellaceae</taxon>
        <taxon>Vitrella</taxon>
    </lineage>
</organism>
<dbReference type="AlphaFoldDB" id="A0A0G4EWP6"/>
<keyword evidence="3" id="KW-1133">Transmembrane helix</keyword>
<dbReference type="PANTHER" id="PTHR12286">
    <property type="entry name" value="SACCHAROPINE DEHYDROGENASE-LIKE OXIDOREDUCTASE"/>
    <property type="match status" value="1"/>
</dbReference>
<dbReference type="VEuPathDB" id="CryptoDB:Vbra_13638"/>